<gene>
    <name evidence="2" type="ORF">SAMN04488571_104241</name>
</gene>
<keyword evidence="1" id="KW-0472">Membrane</keyword>
<evidence type="ECO:0000256" key="1">
    <source>
        <dbReference type="SAM" id="Phobius"/>
    </source>
</evidence>
<name>A0A1G8ZKQ7_9EURY</name>
<organism evidence="2 3">
    <name type="scientific">Methanoculleus thermophilus</name>
    <dbReference type="NCBI Taxonomy" id="2200"/>
    <lineage>
        <taxon>Archaea</taxon>
        <taxon>Methanobacteriati</taxon>
        <taxon>Methanobacteriota</taxon>
        <taxon>Stenosarchaea group</taxon>
        <taxon>Methanomicrobia</taxon>
        <taxon>Methanomicrobiales</taxon>
        <taxon>Methanomicrobiaceae</taxon>
        <taxon>Methanoculleus</taxon>
    </lineage>
</organism>
<feature type="transmembrane region" description="Helical" evidence="1">
    <location>
        <begin position="86"/>
        <end position="103"/>
    </location>
</feature>
<dbReference type="STRING" id="2200.GCA_001571405_01313"/>
<evidence type="ECO:0000313" key="3">
    <source>
        <dbReference type="Proteomes" id="UP000326500"/>
    </source>
</evidence>
<proteinExistence type="predicted"/>
<sequence length="244" mass="25286">MYCDVSDGVGEIHPLCLPCDHPAGALLAAPSATLACVTRFITQTGPLSNAILYIDTMKSRYIAVVGILLAVGAIIRYMSLLIPGPIVSNLVIAFYSLAIILALPTLREALGIGIVAGIICALLSHSIFPPANLISEPIGAVVCLGAYLALKDRIVFAPAVTTLLATLASGFTFILVALLAVAPTVLGTFGTVSAFLAVTVPIVLITAAVNAVVSQVLEVPASRALMRSTRQTVPTRSVNQVDEP</sequence>
<dbReference type="Proteomes" id="UP000326500">
    <property type="component" value="Unassembled WGS sequence"/>
</dbReference>
<reference evidence="2 3" key="1">
    <citation type="submission" date="2016-10" db="EMBL/GenBank/DDBJ databases">
        <authorList>
            <person name="Varghese N."/>
            <person name="Submissions S."/>
        </authorList>
    </citation>
    <scope>NUCLEOTIDE SEQUENCE [LARGE SCALE GENOMIC DNA]</scope>
    <source>
        <strain evidence="2 3">DSM 2373</strain>
    </source>
</reference>
<feature type="transmembrane region" description="Helical" evidence="1">
    <location>
        <begin position="134"/>
        <end position="150"/>
    </location>
</feature>
<feature type="transmembrane region" description="Helical" evidence="1">
    <location>
        <begin position="194"/>
        <end position="217"/>
    </location>
</feature>
<feature type="transmembrane region" description="Helical" evidence="1">
    <location>
        <begin position="162"/>
        <end position="182"/>
    </location>
</feature>
<accession>A0A1G8ZKQ7</accession>
<keyword evidence="3" id="KW-1185">Reference proteome</keyword>
<protein>
    <submittedName>
        <fullName evidence="2">Uncharacterized protein</fullName>
    </submittedName>
</protein>
<keyword evidence="1" id="KW-0812">Transmembrane</keyword>
<feature type="transmembrane region" description="Helical" evidence="1">
    <location>
        <begin position="61"/>
        <end position="80"/>
    </location>
</feature>
<dbReference type="EMBL" id="FNFT01000004">
    <property type="protein sequence ID" value="SDK15656.1"/>
    <property type="molecule type" value="Genomic_DNA"/>
</dbReference>
<keyword evidence="1" id="KW-1133">Transmembrane helix</keyword>
<evidence type="ECO:0000313" key="2">
    <source>
        <dbReference type="EMBL" id="SDK15656.1"/>
    </source>
</evidence>
<feature type="transmembrane region" description="Helical" evidence="1">
    <location>
        <begin position="110"/>
        <end position="128"/>
    </location>
</feature>
<dbReference type="AlphaFoldDB" id="A0A1G8ZKQ7"/>